<comment type="similarity">
    <text evidence="1 11 12">Belongs to the universal ribosomal protein uL1 family.</text>
</comment>
<evidence type="ECO:0000256" key="4">
    <source>
        <dbReference type="ARBA" id="ARBA00022730"/>
    </source>
</evidence>
<dbReference type="SUPFAM" id="SSF56808">
    <property type="entry name" value="Ribosomal protein L1"/>
    <property type="match status" value="1"/>
</dbReference>
<dbReference type="PANTHER" id="PTHR36427:SF3">
    <property type="entry name" value="LARGE RIBOSOMAL SUBUNIT PROTEIN UL1M"/>
    <property type="match status" value="1"/>
</dbReference>
<keyword evidence="3 11" id="KW-0820">tRNA-binding</keyword>
<evidence type="ECO:0000256" key="2">
    <source>
        <dbReference type="ARBA" id="ARBA00022491"/>
    </source>
</evidence>
<comment type="function">
    <text evidence="10 11">Protein L1 is also a translational repressor protein, it controls the translation of the L11 operon by binding to its mRNA.</text>
</comment>
<dbReference type="PANTHER" id="PTHR36427">
    <property type="entry name" value="54S RIBOSOMAL PROTEIN L1, MITOCHONDRIAL"/>
    <property type="match status" value="1"/>
</dbReference>
<proteinExistence type="inferred from homology"/>
<organism evidence="13 14">
    <name type="scientific">Achromobacter spanius</name>
    <dbReference type="NCBI Taxonomy" id="217203"/>
    <lineage>
        <taxon>Bacteria</taxon>
        <taxon>Pseudomonadati</taxon>
        <taxon>Pseudomonadota</taxon>
        <taxon>Betaproteobacteria</taxon>
        <taxon>Burkholderiales</taxon>
        <taxon>Alcaligenaceae</taxon>
        <taxon>Achromobacter</taxon>
    </lineage>
</organism>
<dbReference type="InterPro" id="IPR023674">
    <property type="entry name" value="Ribosomal_uL1-like"/>
</dbReference>
<evidence type="ECO:0000313" key="13">
    <source>
        <dbReference type="EMBL" id="AVJ30742.1"/>
    </source>
</evidence>
<dbReference type="PIRSF" id="PIRSF002155">
    <property type="entry name" value="Ribosomal_L1"/>
    <property type="match status" value="1"/>
</dbReference>
<evidence type="ECO:0000313" key="14">
    <source>
        <dbReference type="Proteomes" id="UP000239477"/>
    </source>
</evidence>
<accession>A0A2S0IFB8</accession>
<keyword evidence="5 11" id="KW-0810">Translation regulation</keyword>
<dbReference type="AlphaFoldDB" id="A0A2S0IFB8"/>
<evidence type="ECO:0000256" key="5">
    <source>
        <dbReference type="ARBA" id="ARBA00022845"/>
    </source>
</evidence>
<comment type="subunit">
    <text evidence="11">Part of the 50S ribosomal subunit.</text>
</comment>
<dbReference type="InterPro" id="IPR002143">
    <property type="entry name" value="Ribosomal_uL1"/>
</dbReference>
<keyword evidence="8 11" id="KW-0687">Ribonucleoprotein</keyword>
<keyword evidence="7 11" id="KW-0689">Ribosomal protein</keyword>
<protein>
    <recommendedName>
        <fullName evidence="9 11">Large ribosomal subunit protein uL1</fullName>
    </recommendedName>
</protein>
<keyword evidence="2 11" id="KW-0678">Repressor</keyword>
<gene>
    <name evidence="11" type="primary">rplA</name>
    <name evidence="13" type="ORF">CLM73_28525</name>
</gene>
<dbReference type="HAMAP" id="MF_01318_B">
    <property type="entry name" value="Ribosomal_uL1_B"/>
    <property type="match status" value="1"/>
</dbReference>
<dbReference type="CDD" id="cd00403">
    <property type="entry name" value="Ribosomal_L1"/>
    <property type="match status" value="1"/>
</dbReference>
<evidence type="ECO:0000256" key="9">
    <source>
        <dbReference type="ARBA" id="ARBA00035241"/>
    </source>
</evidence>
<name>A0A2S0IFB8_9BURK</name>
<dbReference type="PROSITE" id="PS01199">
    <property type="entry name" value="RIBOSOMAL_L1"/>
    <property type="match status" value="1"/>
</dbReference>
<evidence type="ECO:0000256" key="3">
    <source>
        <dbReference type="ARBA" id="ARBA00022555"/>
    </source>
</evidence>
<dbReference type="InterPro" id="IPR005878">
    <property type="entry name" value="Ribosom_uL1_bac-type"/>
</dbReference>
<dbReference type="InterPro" id="IPR028364">
    <property type="entry name" value="Ribosomal_uL1/biogenesis"/>
</dbReference>
<evidence type="ECO:0000256" key="11">
    <source>
        <dbReference type="HAMAP-Rule" id="MF_01318"/>
    </source>
</evidence>
<dbReference type="GO" id="GO:0006417">
    <property type="term" value="P:regulation of translation"/>
    <property type="evidence" value="ECO:0007669"/>
    <property type="project" value="UniProtKB-KW"/>
</dbReference>
<sequence>MAKLSKRAAAIAQKIDRTKLYPVAEALTLVKDTAVAKFNESIDVAVQLGIDPKKSDQLVRGSVVLPAGTGKSVRVAVFAQGDKAEAAKAAGADIVGLDDLADAIKAGQMDFDVVIASPDTMRVVGALGQILGPRGLMPNPKVGTVTPDVATAVKNAKAGQVQYRTDKAGIIHATIGRASFGVEQLQTNLAALVDALQKARPAAAKGIYLRKLAVSSTMGGGARVEIASLSASN</sequence>
<evidence type="ECO:0000256" key="6">
    <source>
        <dbReference type="ARBA" id="ARBA00022884"/>
    </source>
</evidence>
<evidence type="ECO:0000256" key="8">
    <source>
        <dbReference type="ARBA" id="ARBA00023274"/>
    </source>
</evidence>
<dbReference type="FunFam" id="3.40.50.790:FF:000001">
    <property type="entry name" value="50S ribosomal protein L1"/>
    <property type="match status" value="1"/>
</dbReference>
<evidence type="ECO:0000256" key="7">
    <source>
        <dbReference type="ARBA" id="ARBA00022980"/>
    </source>
</evidence>
<dbReference type="Proteomes" id="UP000239477">
    <property type="component" value="Chromosome"/>
</dbReference>
<dbReference type="Gene3D" id="3.40.50.790">
    <property type="match status" value="1"/>
</dbReference>
<keyword evidence="6 11" id="KW-0694">RNA-binding</keyword>
<comment type="function">
    <text evidence="11">Binds directly to 23S rRNA. The L1 stalk is quite mobile in the ribosome, and is involved in E site tRNA release.</text>
</comment>
<dbReference type="EMBL" id="CP023270">
    <property type="protein sequence ID" value="AVJ30742.1"/>
    <property type="molecule type" value="Genomic_DNA"/>
</dbReference>
<dbReference type="OrthoDB" id="9803740at2"/>
<evidence type="ECO:0000256" key="10">
    <source>
        <dbReference type="ARBA" id="ARBA00059110"/>
    </source>
</evidence>
<evidence type="ECO:0000256" key="1">
    <source>
        <dbReference type="ARBA" id="ARBA00010531"/>
    </source>
</evidence>
<dbReference type="InterPro" id="IPR016095">
    <property type="entry name" value="Ribosomal_uL1_3-a/b-sand"/>
</dbReference>
<dbReference type="Pfam" id="PF00687">
    <property type="entry name" value="Ribosomal_L1"/>
    <property type="match status" value="1"/>
</dbReference>
<reference evidence="13 14" key="1">
    <citation type="submission" date="2017-09" db="EMBL/GenBank/DDBJ databases">
        <title>Genomic, metabolic, and phenotypic characteristics of bacterial isolates from the natural microbiome of the model nematode Caenorhabditis elegans.</title>
        <authorList>
            <person name="Zimmermann J."/>
            <person name="Obeng N."/>
            <person name="Yang W."/>
            <person name="Obeng O."/>
            <person name="Kissoyan K."/>
            <person name="Pees B."/>
            <person name="Dirksen P."/>
            <person name="Hoppner M."/>
            <person name="Franke A."/>
            <person name="Rosenstiel P."/>
            <person name="Leippe M."/>
            <person name="Dierking K."/>
            <person name="Kaleta C."/>
            <person name="Schulenburg H."/>
        </authorList>
    </citation>
    <scope>NUCLEOTIDE SEQUENCE [LARGE SCALE GENOMIC DNA]</scope>
    <source>
        <strain evidence="13 14">MYb73</strain>
    </source>
</reference>
<dbReference type="GO" id="GO:0022625">
    <property type="term" value="C:cytosolic large ribosomal subunit"/>
    <property type="evidence" value="ECO:0007669"/>
    <property type="project" value="TreeGrafter"/>
</dbReference>
<dbReference type="Gene3D" id="3.30.190.20">
    <property type="match status" value="1"/>
</dbReference>
<keyword evidence="14" id="KW-1185">Reference proteome</keyword>
<evidence type="ECO:0000256" key="12">
    <source>
        <dbReference type="RuleBase" id="RU000659"/>
    </source>
</evidence>
<dbReference type="GO" id="GO:0019843">
    <property type="term" value="F:rRNA binding"/>
    <property type="evidence" value="ECO:0007669"/>
    <property type="project" value="UniProtKB-UniRule"/>
</dbReference>
<dbReference type="GO" id="GO:0006412">
    <property type="term" value="P:translation"/>
    <property type="evidence" value="ECO:0007669"/>
    <property type="project" value="UniProtKB-UniRule"/>
</dbReference>
<dbReference type="RefSeq" id="WP_105241271.1">
    <property type="nucleotide sequence ID" value="NZ_CP023270.1"/>
</dbReference>
<dbReference type="InterPro" id="IPR023673">
    <property type="entry name" value="Ribosomal_uL1_CS"/>
</dbReference>
<dbReference type="GO" id="GO:0003735">
    <property type="term" value="F:structural constituent of ribosome"/>
    <property type="evidence" value="ECO:0007669"/>
    <property type="project" value="InterPro"/>
</dbReference>
<keyword evidence="4 11" id="KW-0699">rRNA-binding</keyword>
<dbReference type="NCBIfam" id="TIGR01169">
    <property type="entry name" value="rplA_bact"/>
    <property type="match status" value="1"/>
</dbReference>
<dbReference type="GO" id="GO:0000049">
    <property type="term" value="F:tRNA binding"/>
    <property type="evidence" value="ECO:0007669"/>
    <property type="project" value="UniProtKB-KW"/>
</dbReference>